<keyword evidence="3" id="KW-1185">Reference proteome</keyword>
<reference evidence="2 3" key="1">
    <citation type="journal article" date="2024" name="Int. J. Mol. Sci.">
        <title>Exploration of Alicyclobacillus spp. Genome in Search of Antibiotic Resistance.</title>
        <authorList>
            <person name="Bucka-Kolendo J."/>
            <person name="Kiousi D.E."/>
            <person name="Dekowska A."/>
            <person name="Mikolajczuk-Szczyrba A."/>
            <person name="Karadedos D.M."/>
            <person name="Michael P."/>
            <person name="Galanis A."/>
            <person name="Sokolowska B."/>
        </authorList>
    </citation>
    <scope>NUCLEOTIDE SEQUENCE [LARGE SCALE GENOMIC DNA]</scope>
    <source>
        <strain evidence="2 3">KKP 3000</strain>
    </source>
</reference>
<proteinExistence type="predicted"/>
<sequence length="108" mass="12350">MRQFTHRNESFICANCGFAVEPSERSCRNHCPSCLYSVHLDIHPGDRAADCGGVMKPVRIEYNSKKGYQIVHRCQTCGYLSRNIVQRDVLVQPDDQEAVLRLMSHPEE</sequence>
<dbReference type="EMBL" id="JBDXSU010000009">
    <property type="protein sequence ID" value="MFB5191191.1"/>
    <property type="molecule type" value="Genomic_DNA"/>
</dbReference>
<dbReference type="InterPro" id="IPR024439">
    <property type="entry name" value="RNHCP"/>
</dbReference>
<protein>
    <submittedName>
        <fullName evidence="2">RNHCP domain-containing protein</fullName>
    </submittedName>
</protein>
<dbReference type="Proteomes" id="UP001579974">
    <property type="component" value="Unassembled WGS sequence"/>
</dbReference>
<feature type="domain" description="RNHCP" evidence="1">
    <location>
        <begin position="8"/>
        <end position="97"/>
    </location>
</feature>
<evidence type="ECO:0000313" key="3">
    <source>
        <dbReference type="Proteomes" id="UP001579974"/>
    </source>
</evidence>
<dbReference type="RefSeq" id="WP_275476642.1">
    <property type="nucleotide sequence ID" value="NZ_CP162940.1"/>
</dbReference>
<comment type="caution">
    <text evidence="2">The sequence shown here is derived from an EMBL/GenBank/DDBJ whole genome shotgun (WGS) entry which is preliminary data.</text>
</comment>
<organism evidence="2 3">
    <name type="scientific">Alicyclobacillus fastidiosus</name>
    <dbReference type="NCBI Taxonomy" id="392011"/>
    <lineage>
        <taxon>Bacteria</taxon>
        <taxon>Bacillati</taxon>
        <taxon>Bacillota</taxon>
        <taxon>Bacilli</taxon>
        <taxon>Bacillales</taxon>
        <taxon>Alicyclobacillaceae</taxon>
        <taxon>Alicyclobacillus</taxon>
    </lineage>
</organism>
<name>A0ABV5AGG4_9BACL</name>
<dbReference type="Pfam" id="PF12647">
    <property type="entry name" value="RNHCP"/>
    <property type="match status" value="1"/>
</dbReference>
<evidence type="ECO:0000259" key="1">
    <source>
        <dbReference type="Pfam" id="PF12647"/>
    </source>
</evidence>
<gene>
    <name evidence="2" type="ORF">KKP3000_004695</name>
</gene>
<accession>A0ABV5AGG4</accession>
<evidence type="ECO:0000313" key="2">
    <source>
        <dbReference type="EMBL" id="MFB5191191.1"/>
    </source>
</evidence>